<dbReference type="Pfam" id="PF19935">
    <property type="entry name" value="DUF6398"/>
    <property type="match status" value="1"/>
</dbReference>
<dbReference type="EMBL" id="CP042243">
    <property type="protein sequence ID" value="QEK12057.1"/>
    <property type="molecule type" value="Genomic_DNA"/>
</dbReference>
<organism evidence="2 3">
    <name type="scientific">Crassaminicella thermophila</name>
    <dbReference type="NCBI Taxonomy" id="2599308"/>
    <lineage>
        <taxon>Bacteria</taxon>
        <taxon>Bacillati</taxon>
        <taxon>Bacillota</taxon>
        <taxon>Clostridia</taxon>
        <taxon>Eubacteriales</taxon>
        <taxon>Clostridiaceae</taxon>
        <taxon>Crassaminicella</taxon>
    </lineage>
</organism>
<accession>A0A5C0SE97</accession>
<sequence>MLIEKFCDENLNEEYKEMSLKLCEKLNKMNPSPLLKGRSKSLACGIVHAIGFVNFLFDSTTKML</sequence>
<name>A0A5C0SE97_CRATE</name>
<feature type="domain" description="DUF6398" evidence="1">
    <location>
        <begin position="2"/>
        <end position="62"/>
    </location>
</feature>
<evidence type="ECO:0000313" key="3">
    <source>
        <dbReference type="Proteomes" id="UP000324646"/>
    </source>
</evidence>
<proteinExistence type="predicted"/>
<evidence type="ECO:0000259" key="1">
    <source>
        <dbReference type="Pfam" id="PF19935"/>
    </source>
</evidence>
<dbReference type="RefSeq" id="WP_148809212.1">
    <property type="nucleotide sequence ID" value="NZ_CP042243.1"/>
</dbReference>
<dbReference type="KEGG" id="crs:FQB35_06540"/>
<dbReference type="Proteomes" id="UP000324646">
    <property type="component" value="Chromosome"/>
</dbReference>
<protein>
    <recommendedName>
        <fullName evidence="1">DUF6398 domain-containing protein</fullName>
    </recommendedName>
</protein>
<reference evidence="2 3" key="1">
    <citation type="submission" date="2019-07" db="EMBL/GenBank/DDBJ databases">
        <title>Complete genome of Crassaminicella thermophila SY095.</title>
        <authorList>
            <person name="Li X."/>
        </authorList>
    </citation>
    <scope>NUCLEOTIDE SEQUENCE [LARGE SCALE GENOMIC DNA]</scope>
    <source>
        <strain evidence="2 3">SY095</strain>
    </source>
</reference>
<keyword evidence="3" id="KW-1185">Reference proteome</keyword>
<evidence type="ECO:0000313" key="2">
    <source>
        <dbReference type="EMBL" id="QEK12057.1"/>
    </source>
</evidence>
<dbReference type="InterPro" id="IPR045651">
    <property type="entry name" value="DUF6398"/>
</dbReference>
<gene>
    <name evidence="2" type="ORF">FQB35_06540</name>
</gene>
<dbReference type="OrthoDB" id="6399948at2"/>
<dbReference type="AlphaFoldDB" id="A0A5C0SE97"/>